<organism evidence="2 3">
    <name type="scientific">Mycena rosella</name>
    <name type="common">Pink bonnet</name>
    <name type="synonym">Agaricus rosellus</name>
    <dbReference type="NCBI Taxonomy" id="1033263"/>
    <lineage>
        <taxon>Eukaryota</taxon>
        <taxon>Fungi</taxon>
        <taxon>Dikarya</taxon>
        <taxon>Basidiomycota</taxon>
        <taxon>Agaricomycotina</taxon>
        <taxon>Agaricomycetes</taxon>
        <taxon>Agaricomycetidae</taxon>
        <taxon>Agaricales</taxon>
        <taxon>Marasmiineae</taxon>
        <taxon>Mycenaceae</taxon>
        <taxon>Mycena</taxon>
    </lineage>
</organism>
<feature type="compositionally biased region" description="Low complexity" evidence="1">
    <location>
        <begin position="142"/>
        <end position="153"/>
    </location>
</feature>
<evidence type="ECO:0000313" key="3">
    <source>
        <dbReference type="Proteomes" id="UP001221757"/>
    </source>
</evidence>
<proteinExistence type="predicted"/>
<evidence type="ECO:0000256" key="1">
    <source>
        <dbReference type="SAM" id="MobiDB-lite"/>
    </source>
</evidence>
<dbReference type="AlphaFoldDB" id="A0AAD7G7W4"/>
<feature type="region of interest" description="Disordered" evidence="1">
    <location>
        <begin position="139"/>
        <end position="170"/>
    </location>
</feature>
<dbReference type="Proteomes" id="UP001221757">
    <property type="component" value="Unassembled WGS sequence"/>
</dbReference>
<name>A0AAD7G7W4_MYCRO</name>
<reference evidence="2" key="1">
    <citation type="submission" date="2023-03" db="EMBL/GenBank/DDBJ databases">
        <title>Massive genome expansion in bonnet fungi (Mycena s.s.) driven by repeated elements and novel gene families across ecological guilds.</title>
        <authorList>
            <consortium name="Lawrence Berkeley National Laboratory"/>
            <person name="Harder C.B."/>
            <person name="Miyauchi S."/>
            <person name="Viragh M."/>
            <person name="Kuo A."/>
            <person name="Thoen E."/>
            <person name="Andreopoulos B."/>
            <person name="Lu D."/>
            <person name="Skrede I."/>
            <person name="Drula E."/>
            <person name="Henrissat B."/>
            <person name="Morin E."/>
            <person name="Kohler A."/>
            <person name="Barry K."/>
            <person name="LaButti K."/>
            <person name="Morin E."/>
            <person name="Salamov A."/>
            <person name="Lipzen A."/>
            <person name="Mereny Z."/>
            <person name="Hegedus B."/>
            <person name="Baldrian P."/>
            <person name="Stursova M."/>
            <person name="Weitz H."/>
            <person name="Taylor A."/>
            <person name="Grigoriev I.V."/>
            <person name="Nagy L.G."/>
            <person name="Martin F."/>
            <person name="Kauserud H."/>
        </authorList>
    </citation>
    <scope>NUCLEOTIDE SEQUENCE</scope>
    <source>
        <strain evidence="2">CBHHK067</strain>
    </source>
</reference>
<comment type="caution">
    <text evidence="2">The sequence shown here is derived from an EMBL/GenBank/DDBJ whole genome shotgun (WGS) entry which is preliminary data.</text>
</comment>
<accession>A0AAD7G7W4</accession>
<feature type="compositionally biased region" description="Basic and acidic residues" evidence="1">
    <location>
        <begin position="161"/>
        <end position="170"/>
    </location>
</feature>
<protein>
    <submittedName>
        <fullName evidence="2">Uncharacterized protein</fullName>
    </submittedName>
</protein>
<keyword evidence="3" id="KW-1185">Reference proteome</keyword>
<gene>
    <name evidence="2" type="ORF">B0H17DRAFT_1207477</name>
</gene>
<dbReference type="EMBL" id="JARKIE010000145">
    <property type="protein sequence ID" value="KAJ7676202.1"/>
    <property type="molecule type" value="Genomic_DNA"/>
</dbReference>
<evidence type="ECO:0000313" key="2">
    <source>
        <dbReference type="EMBL" id="KAJ7676202.1"/>
    </source>
</evidence>
<sequence>MRAENEDPCRIAKAAGIELEKSYTQTILMNKENACLRQQLHTKKNKRKRTYTTTQARLMTSEEMSQKLLEVQRKQMGELHKGLRQAVFLGIRARHAQEANADKAAKKAEKVVERETTKAAREAEKAAAKAAKAAKAAETKAAKAAKAAGVAARGRGRARGRPKEKGKGTR</sequence>